<accession>A0A0F9LZ93</accession>
<dbReference type="Gene3D" id="3.40.50.450">
    <property type="match status" value="1"/>
</dbReference>
<protein>
    <recommendedName>
        <fullName evidence="2">DUF1273 domain-containing protein</fullName>
    </recommendedName>
</protein>
<sequence>MYKIGIIGHSPDHFSDRQSVQRTVVRTIDRLGLQYGESEVVFNIAGEIGIGLWASSECLNRIYKYHLFLPYSLEDTCQHWYDDQKSTLDMNFKHAYSLTTCYPNTEWADKSYELLIDDSNFVVCFWTGRKQGKAYDAIRYALRTNKLALHGLDELKLITNIDVKKTSGKRRNKK</sequence>
<dbReference type="AlphaFoldDB" id="A0A0F9LZ93"/>
<name>A0A0F9LZ93_9ZZZZ</name>
<organism evidence="1">
    <name type="scientific">marine sediment metagenome</name>
    <dbReference type="NCBI Taxonomy" id="412755"/>
    <lineage>
        <taxon>unclassified sequences</taxon>
        <taxon>metagenomes</taxon>
        <taxon>ecological metagenomes</taxon>
    </lineage>
</organism>
<dbReference type="SUPFAM" id="SSF102405">
    <property type="entry name" value="MCP/YpsA-like"/>
    <property type="match status" value="1"/>
</dbReference>
<dbReference type="EMBL" id="LAZR01005378">
    <property type="protein sequence ID" value="KKN00415.1"/>
    <property type="molecule type" value="Genomic_DNA"/>
</dbReference>
<evidence type="ECO:0000313" key="1">
    <source>
        <dbReference type="EMBL" id="KKN00415.1"/>
    </source>
</evidence>
<proteinExistence type="predicted"/>
<gene>
    <name evidence="1" type="ORF">LCGC14_1138030</name>
</gene>
<reference evidence="1" key="1">
    <citation type="journal article" date="2015" name="Nature">
        <title>Complex archaea that bridge the gap between prokaryotes and eukaryotes.</title>
        <authorList>
            <person name="Spang A."/>
            <person name="Saw J.H."/>
            <person name="Jorgensen S.L."/>
            <person name="Zaremba-Niedzwiedzka K."/>
            <person name="Martijn J."/>
            <person name="Lind A.E."/>
            <person name="van Eijk R."/>
            <person name="Schleper C."/>
            <person name="Guy L."/>
            <person name="Ettema T.J."/>
        </authorList>
    </citation>
    <scope>NUCLEOTIDE SEQUENCE</scope>
</reference>
<comment type="caution">
    <text evidence="1">The sequence shown here is derived from an EMBL/GenBank/DDBJ whole genome shotgun (WGS) entry which is preliminary data.</text>
</comment>
<evidence type="ECO:0008006" key="2">
    <source>
        <dbReference type="Google" id="ProtNLM"/>
    </source>
</evidence>